<dbReference type="GO" id="GO:0003677">
    <property type="term" value="F:DNA binding"/>
    <property type="evidence" value="ECO:0007669"/>
    <property type="project" value="UniProtKB-UniRule"/>
</dbReference>
<evidence type="ECO:0000256" key="1">
    <source>
        <dbReference type="ARBA" id="ARBA00023125"/>
    </source>
</evidence>
<dbReference type="InterPro" id="IPR001647">
    <property type="entry name" value="HTH_TetR"/>
</dbReference>
<sequence length="209" mass="24226">MSRKIVRGSIRNKEKTKQKILRAVGKILRTKGYLELTVSKIALVAGFDKKLIYEYFGSTDNLIDEYIRMKDYWSVIDEKKIDVDLPASEKDLLELALLKQFEGIRKNKELQKIMLWQLSENRPILAELYEQREEVGQGLYLNSTESNFDEKSEEYRASIAIVLAGIYHLNLSTVTKHSNFLGFDLTSEDDRRKIEKAISDISSYAHQII</sequence>
<gene>
    <name evidence="5" type="ORF">NCTC11212_04207</name>
    <name evidence="4" type="ORF">SAMN05421800_12345</name>
</gene>
<keyword evidence="1 2" id="KW-0238">DNA-binding</keyword>
<dbReference type="Gene3D" id="1.10.357.10">
    <property type="entry name" value="Tetracycline Repressor, domain 2"/>
    <property type="match status" value="1"/>
</dbReference>
<dbReference type="PANTHER" id="PTHR43479:SF11">
    <property type="entry name" value="ACREF_ENVCD OPERON REPRESSOR-RELATED"/>
    <property type="match status" value="1"/>
</dbReference>
<dbReference type="InterPro" id="IPR050624">
    <property type="entry name" value="HTH-type_Tx_Regulator"/>
</dbReference>
<evidence type="ECO:0000313" key="4">
    <source>
        <dbReference type="EMBL" id="SKC04471.1"/>
    </source>
</evidence>
<keyword evidence="6" id="KW-1185">Reference proteome</keyword>
<dbReference type="KEGG" id="cbp:EB354_03420"/>
<dbReference type="Proteomes" id="UP000251937">
    <property type="component" value="Unassembled WGS sequence"/>
</dbReference>
<evidence type="ECO:0000313" key="6">
    <source>
        <dbReference type="Proteomes" id="UP000190669"/>
    </source>
</evidence>
<dbReference type="AlphaFoldDB" id="A0AAX2ISG6"/>
<reference evidence="4 6" key="1">
    <citation type="submission" date="2017-02" db="EMBL/GenBank/DDBJ databases">
        <authorList>
            <person name="Varghese N."/>
            <person name="Submissions S."/>
        </authorList>
    </citation>
    <scope>NUCLEOTIDE SEQUENCE [LARGE SCALE GENOMIC DNA]</scope>
    <source>
        <strain evidence="4 6">DSM 16775</strain>
    </source>
</reference>
<organism evidence="5 7">
    <name type="scientific">Chryseobacterium balustinum</name>
    <dbReference type="NCBI Taxonomy" id="246"/>
    <lineage>
        <taxon>Bacteria</taxon>
        <taxon>Pseudomonadati</taxon>
        <taxon>Bacteroidota</taxon>
        <taxon>Flavobacteriia</taxon>
        <taxon>Flavobacteriales</taxon>
        <taxon>Weeksellaceae</taxon>
        <taxon>Chryseobacterium group</taxon>
        <taxon>Chryseobacterium</taxon>
    </lineage>
</organism>
<dbReference type="SUPFAM" id="SSF46689">
    <property type="entry name" value="Homeodomain-like"/>
    <property type="match status" value="1"/>
</dbReference>
<accession>A0AAX2ISG6</accession>
<dbReference type="EMBL" id="UAVR01000024">
    <property type="protein sequence ID" value="SQA92671.1"/>
    <property type="molecule type" value="Genomic_DNA"/>
</dbReference>
<proteinExistence type="predicted"/>
<dbReference type="Pfam" id="PF00440">
    <property type="entry name" value="TetR_N"/>
    <property type="match status" value="1"/>
</dbReference>
<feature type="DNA-binding region" description="H-T-H motif" evidence="2">
    <location>
        <begin position="37"/>
        <end position="56"/>
    </location>
</feature>
<dbReference type="RefSeq" id="WP_079466706.1">
    <property type="nucleotide sequence ID" value="NZ_CP033934.1"/>
</dbReference>
<reference evidence="5 7" key="2">
    <citation type="submission" date="2018-06" db="EMBL/GenBank/DDBJ databases">
        <authorList>
            <consortium name="Pathogen Informatics"/>
            <person name="Doyle S."/>
        </authorList>
    </citation>
    <scope>NUCLEOTIDE SEQUENCE [LARGE SCALE GENOMIC DNA]</scope>
    <source>
        <strain evidence="5 7">NCTC11212</strain>
    </source>
</reference>
<dbReference type="EMBL" id="FUZE01000023">
    <property type="protein sequence ID" value="SKC04471.1"/>
    <property type="molecule type" value="Genomic_DNA"/>
</dbReference>
<evidence type="ECO:0000256" key="2">
    <source>
        <dbReference type="PROSITE-ProRule" id="PRU00335"/>
    </source>
</evidence>
<dbReference type="PROSITE" id="PS50977">
    <property type="entry name" value="HTH_TETR_2"/>
    <property type="match status" value="1"/>
</dbReference>
<comment type="caution">
    <text evidence="5">The sequence shown here is derived from an EMBL/GenBank/DDBJ whole genome shotgun (WGS) entry which is preliminary data.</text>
</comment>
<dbReference type="PANTHER" id="PTHR43479">
    <property type="entry name" value="ACREF/ENVCD OPERON REPRESSOR-RELATED"/>
    <property type="match status" value="1"/>
</dbReference>
<protein>
    <submittedName>
        <fullName evidence="4">Transcriptional regulator, TetR family</fullName>
    </submittedName>
    <submittedName>
        <fullName evidence="5">Transcriptional repressor BetI</fullName>
    </submittedName>
</protein>
<evidence type="ECO:0000313" key="5">
    <source>
        <dbReference type="EMBL" id="SQA92671.1"/>
    </source>
</evidence>
<dbReference type="InterPro" id="IPR009057">
    <property type="entry name" value="Homeodomain-like_sf"/>
</dbReference>
<evidence type="ECO:0000313" key="7">
    <source>
        <dbReference type="Proteomes" id="UP000251937"/>
    </source>
</evidence>
<dbReference type="Proteomes" id="UP000190669">
    <property type="component" value="Unassembled WGS sequence"/>
</dbReference>
<name>A0AAX2ISG6_9FLAO</name>
<feature type="domain" description="HTH tetR-type" evidence="3">
    <location>
        <begin position="14"/>
        <end position="74"/>
    </location>
</feature>
<evidence type="ECO:0000259" key="3">
    <source>
        <dbReference type="PROSITE" id="PS50977"/>
    </source>
</evidence>